<keyword evidence="2" id="KW-0378">Hydrolase</keyword>
<name>A0A4Q7ZT98_9ACTN</name>
<accession>A0A4Q7ZT98</accession>
<comment type="caution">
    <text evidence="2">The sequence shown here is derived from an EMBL/GenBank/DDBJ whole genome shotgun (WGS) entry which is preliminary data.</text>
</comment>
<sequence length="346" mass="38194">MTVEITGTAQWQAWRCGALPGVERVREGLWSVPVPIPDNPLRYVLVYALEAADGLVLIDAGWDADASWAALNLGLAEIGAAVGDVRAVLVTHHHADHLGLAGRIREASGAWIAIHRLDAPREGPDRHSPASWRSSVAENMVRHGTPRALARSAAAAMDAETFLDAAAPDVTFEDGERIRLPGVNLQVVWTPGHSPGHSCFYEPQRRLLFSGDHVLPRITPQVAVYAGSRSDPLADFLDSLGRLEEFDVEEVLPAHEYRFRGLSPRLADMAEHHVRRLLELRGAVEAHPGSTAWELAGRLLWSRPWETFSAESCCFALAETLAHLIRLENRGEVRSTALEPVRWFRR</sequence>
<gene>
    <name evidence="2" type="ORF">EV385_5683</name>
</gene>
<dbReference type="GO" id="GO:0016787">
    <property type="term" value="F:hydrolase activity"/>
    <property type="evidence" value="ECO:0007669"/>
    <property type="project" value="UniProtKB-KW"/>
</dbReference>
<dbReference type="InterPro" id="IPR036388">
    <property type="entry name" value="WH-like_DNA-bd_sf"/>
</dbReference>
<dbReference type="PANTHER" id="PTHR23131">
    <property type="entry name" value="ENDORIBONUCLEASE LACTB2"/>
    <property type="match status" value="1"/>
</dbReference>
<dbReference type="Proteomes" id="UP000292564">
    <property type="component" value="Unassembled WGS sequence"/>
</dbReference>
<dbReference type="Gene3D" id="1.10.10.10">
    <property type="entry name" value="Winged helix-like DNA-binding domain superfamily/Winged helix DNA-binding domain"/>
    <property type="match status" value="1"/>
</dbReference>
<dbReference type="PANTHER" id="PTHR23131:SF4">
    <property type="entry name" value="METALLO-BETA-LACTAMASE SUPERFAMILY POTEIN"/>
    <property type="match status" value="1"/>
</dbReference>
<evidence type="ECO:0000313" key="3">
    <source>
        <dbReference type="Proteomes" id="UP000292564"/>
    </source>
</evidence>
<dbReference type="Gene3D" id="3.60.15.10">
    <property type="entry name" value="Ribonuclease Z/Hydroxyacylglutathione hydrolase-like"/>
    <property type="match status" value="1"/>
</dbReference>
<evidence type="ECO:0000313" key="2">
    <source>
        <dbReference type="EMBL" id="RZU53749.1"/>
    </source>
</evidence>
<dbReference type="EMBL" id="SHKY01000001">
    <property type="protein sequence ID" value="RZU53749.1"/>
    <property type="molecule type" value="Genomic_DNA"/>
</dbReference>
<dbReference type="SMART" id="SM00849">
    <property type="entry name" value="Lactamase_B"/>
    <property type="match status" value="1"/>
</dbReference>
<proteinExistence type="predicted"/>
<dbReference type="InterPro" id="IPR050662">
    <property type="entry name" value="Sec-metab_biosynth-thioest"/>
</dbReference>
<keyword evidence="3" id="KW-1185">Reference proteome</keyword>
<protein>
    <submittedName>
        <fullName evidence="2">Glyoxylase-like metal-dependent hydrolase (Beta-lactamase superfamily II)</fullName>
    </submittedName>
</protein>
<dbReference type="InterPro" id="IPR036866">
    <property type="entry name" value="RibonucZ/Hydroxyglut_hydro"/>
</dbReference>
<dbReference type="SUPFAM" id="SSF56281">
    <property type="entry name" value="Metallo-hydrolase/oxidoreductase"/>
    <property type="match status" value="1"/>
</dbReference>
<evidence type="ECO:0000259" key="1">
    <source>
        <dbReference type="SMART" id="SM00849"/>
    </source>
</evidence>
<dbReference type="InterPro" id="IPR001279">
    <property type="entry name" value="Metallo-B-lactamas"/>
</dbReference>
<dbReference type="CDD" id="cd07725">
    <property type="entry name" value="TTHA1429-like_MBL-fold"/>
    <property type="match status" value="1"/>
</dbReference>
<feature type="domain" description="Metallo-beta-lactamase" evidence="1">
    <location>
        <begin position="43"/>
        <end position="255"/>
    </location>
</feature>
<dbReference type="Pfam" id="PF00753">
    <property type="entry name" value="Lactamase_B"/>
    <property type="match status" value="1"/>
</dbReference>
<dbReference type="RefSeq" id="WP_130512200.1">
    <property type="nucleotide sequence ID" value="NZ_SHKY01000001.1"/>
</dbReference>
<reference evidence="2 3" key="1">
    <citation type="submission" date="2019-02" db="EMBL/GenBank/DDBJ databases">
        <title>Sequencing the genomes of 1000 actinobacteria strains.</title>
        <authorList>
            <person name="Klenk H.-P."/>
        </authorList>
    </citation>
    <scope>NUCLEOTIDE SEQUENCE [LARGE SCALE GENOMIC DNA]</scope>
    <source>
        <strain evidence="2 3">DSM 45162</strain>
    </source>
</reference>
<dbReference type="AlphaFoldDB" id="A0A4Q7ZT98"/>
<dbReference type="OrthoDB" id="2971563at2"/>
<organism evidence="2 3">
    <name type="scientific">Krasilnikovia cinnamomea</name>
    <dbReference type="NCBI Taxonomy" id="349313"/>
    <lineage>
        <taxon>Bacteria</taxon>
        <taxon>Bacillati</taxon>
        <taxon>Actinomycetota</taxon>
        <taxon>Actinomycetes</taxon>
        <taxon>Micromonosporales</taxon>
        <taxon>Micromonosporaceae</taxon>
        <taxon>Krasilnikovia</taxon>
    </lineage>
</organism>